<keyword evidence="1" id="KW-0472">Membrane</keyword>
<feature type="transmembrane region" description="Helical" evidence="1">
    <location>
        <begin position="12"/>
        <end position="37"/>
    </location>
</feature>
<gene>
    <name evidence="3" type="ORF">SAMN04488121_10426</name>
</gene>
<dbReference type="Proteomes" id="UP000199045">
    <property type="component" value="Unassembled WGS sequence"/>
</dbReference>
<dbReference type="PANTHER" id="PTHR10098">
    <property type="entry name" value="RAPSYN-RELATED"/>
    <property type="match status" value="1"/>
</dbReference>
<evidence type="ECO:0000313" key="3">
    <source>
        <dbReference type="EMBL" id="SDG36964.1"/>
    </source>
</evidence>
<dbReference type="EMBL" id="FNBN01000004">
    <property type="protein sequence ID" value="SDG36964.1"/>
    <property type="molecule type" value="Genomic_DNA"/>
</dbReference>
<proteinExistence type="predicted"/>
<evidence type="ECO:0000256" key="1">
    <source>
        <dbReference type="SAM" id="Phobius"/>
    </source>
</evidence>
<dbReference type="Pfam" id="PF12770">
    <property type="entry name" value="CHAT"/>
    <property type="match status" value="1"/>
</dbReference>
<keyword evidence="1" id="KW-1133">Transmembrane helix</keyword>
<protein>
    <submittedName>
        <fullName evidence="3">CHAT domain-containing protein</fullName>
    </submittedName>
</protein>
<feature type="transmembrane region" description="Helical" evidence="1">
    <location>
        <begin position="86"/>
        <end position="105"/>
    </location>
</feature>
<dbReference type="STRING" id="104663.SAMN04488121_10426"/>
<evidence type="ECO:0000313" key="4">
    <source>
        <dbReference type="Proteomes" id="UP000199045"/>
    </source>
</evidence>
<evidence type="ECO:0000259" key="2">
    <source>
        <dbReference type="Pfam" id="PF12770"/>
    </source>
</evidence>
<reference evidence="3 4" key="1">
    <citation type="submission" date="2016-10" db="EMBL/GenBank/DDBJ databases">
        <authorList>
            <person name="de Groot N.N."/>
        </authorList>
    </citation>
    <scope>NUCLEOTIDE SEQUENCE [LARGE SCALE GENOMIC DNA]</scope>
    <source>
        <strain evidence="3 4">DSM 527</strain>
    </source>
</reference>
<feature type="domain" description="CHAT" evidence="2">
    <location>
        <begin position="697"/>
        <end position="991"/>
    </location>
</feature>
<dbReference type="AlphaFoldDB" id="A0A1G7TPR2"/>
<feature type="transmembrane region" description="Helical" evidence="1">
    <location>
        <begin position="49"/>
        <end position="74"/>
    </location>
</feature>
<dbReference type="InterPro" id="IPR024983">
    <property type="entry name" value="CHAT_dom"/>
</dbReference>
<dbReference type="RefSeq" id="WP_089834222.1">
    <property type="nucleotide sequence ID" value="NZ_FNBN01000004.1"/>
</dbReference>
<keyword evidence="1" id="KW-0812">Transmembrane</keyword>
<dbReference type="PANTHER" id="PTHR10098:SF108">
    <property type="entry name" value="TETRATRICOPEPTIDE REPEAT PROTEIN 28"/>
    <property type="match status" value="1"/>
</dbReference>
<sequence length="993" mass="113755">MGRLGKIKDSFSGISFVVIAILIVFVIVNIAHLIWYIVKPEGFWSFFSWLRTFILVIGGLAVLLMLLWLIMIGVMDLFNNFSFKKLLLGIGFIALLLVMQGLNFFQINYLELKFYKLMADKYKYLEQSEELVRNAQFEEALSYAKKAKKNAVFGNSPWPIFVLTKYYQNTEDGRLAKLDEQYAVSINYAYCLSNFDSLKNESIQEYNNILHLTDTALLSKRKDYKVYPLTALIDLYLKYRKFEKADSCNIELMSFIEYADKADTRYFIECQEEVAEYALKSGDEKTYATLHINNLDIYRKAKLSKKSSQYLYHLISAAWGHLLLKNTQAAGKLLIEAIPFAEKKSKSEFYITYLMTKAKYCEMVSVSNTGNKNVIKKGWWQSFLSFFSPSLSDREQFISASLDCYEGIIEKIEKRYGNNSLEYEHARYQLGYCYLKFGNYAGAEQIFHDITARLNSYKQVPVDFKNRIYIVSLFCQLMQRRNISDLTTLKDITASVFNEAVNKLIYLNEYERDVYADQIQQQLEIINAILVRINTPAANMQLYNNILASKNLVLYTNRYQRRLLHDSLLKTQYLQLLQEKDVNANQIDVLLKEKNFLHSLRSRPDFKSYDPLEITWQDVKNGLAVGDVAVEYFPSYNLSDSSRSNDYYALILQADFSYPKLVRICKEQDLNKLINDRENLIAQINITYVHSIALMRKLLIAPITENTMQSGHLFISPSGILHQVSFPALLEESGLTYDIVGSTRILKESNSMTSLNGSVILFGGIDYGSQRSQHNNSVKRRFNRLVATLGEVKDIDKLLAGHEVSSEAITDGNATEKKFRSLSGGHYDVIHVASHGYYDKGQEVVSVDVTSDRLNVFQSITAMRNCNLVFAGANNMHADKLNDGILSAQDIEKMDLSGTKLVVLSACETGLGKIYGFEGVQGFQRAFSLAGVDEVLVTLWNISDKHTAEMMRYFYERIVKGEAASRALIGAQEKMKRLYRNPYYWAGFVLIKS</sequence>
<organism evidence="3 4">
    <name type="scientific">Chitinophaga filiformis</name>
    <name type="common">Myxococcus filiformis</name>
    <name type="synonym">Flexibacter filiformis</name>
    <dbReference type="NCBI Taxonomy" id="104663"/>
    <lineage>
        <taxon>Bacteria</taxon>
        <taxon>Pseudomonadati</taxon>
        <taxon>Bacteroidota</taxon>
        <taxon>Chitinophagia</taxon>
        <taxon>Chitinophagales</taxon>
        <taxon>Chitinophagaceae</taxon>
        <taxon>Chitinophaga</taxon>
    </lineage>
</organism>
<accession>A0A1G7TPR2</accession>
<dbReference type="OrthoDB" id="9771112at2"/>
<name>A0A1G7TPR2_CHIFI</name>